<dbReference type="GO" id="GO:0016614">
    <property type="term" value="F:oxidoreductase activity, acting on CH-OH group of donors"/>
    <property type="evidence" value="ECO:0007669"/>
    <property type="project" value="InterPro"/>
</dbReference>
<dbReference type="PANTHER" id="PTHR11552:SF78">
    <property type="entry name" value="GLUCOSE-METHANOL-CHOLINE OXIDOREDUCTASE N-TERMINAL DOMAIN-CONTAINING PROTEIN"/>
    <property type="match status" value="1"/>
</dbReference>
<evidence type="ECO:0000313" key="7">
    <source>
        <dbReference type="EMBL" id="KIP06402.1"/>
    </source>
</evidence>
<dbReference type="HOGENOM" id="CLU_002865_5_1_1"/>
<reference evidence="7 8" key="1">
    <citation type="journal article" date="2014" name="PLoS Genet.">
        <title>Analysis of the Phlebiopsis gigantea genome, transcriptome and secretome provides insight into its pioneer colonization strategies of wood.</title>
        <authorList>
            <person name="Hori C."/>
            <person name="Ishida T."/>
            <person name="Igarashi K."/>
            <person name="Samejima M."/>
            <person name="Suzuki H."/>
            <person name="Master E."/>
            <person name="Ferreira P."/>
            <person name="Ruiz-Duenas F.J."/>
            <person name="Held B."/>
            <person name="Canessa P."/>
            <person name="Larrondo L.F."/>
            <person name="Schmoll M."/>
            <person name="Druzhinina I.S."/>
            <person name="Kubicek C.P."/>
            <person name="Gaskell J.A."/>
            <person name="Kersten P."/>
            <person name="St John F."/>
            <person name="Glasner J."/>
            <person name="Sabat G."/>
            <person name="Splinter BonDurant S."/>
            <person name="Syed K."/>
            <person name="Yadav J."/>
            <person name="Mgbeahuruike A.C."/>
            <person name="Kovalchuk A."/>
            <person name="Asiegbu F.O."/>
            <person name="Lackner G."/>
            <person name="Hoffmeister D."/>
            <person name="Rencoret J."/>
            <person name="Gutierrez A."/>
            <person name="Sun H."/>
            <person name="Lindquist E."/>
            <person name="Barry K."/>
            <person name="Riley R."/>
            <person name="Grigoriev I.V."/>
            <person name="Henrissat B."/>
            <person name="Kues U."/>
            <person name="Berka R.M."/>
            <person name="Martinez A.T."/>
            <person name="Covert S.F."/>
            <person name="Blanchette R.A."/>
            <person name="Cullen D."/>
        </authorList>
    </citation>
    <scope>NUCLEOTIDE SEQUENCE [LARGE SCALE GENOMIC DNA]</scope>
    <source>
        <strain evidence="7 8">11061_1 CR5-6</strain>
    </source>
</reference>
<dbReference type="PROSITE" id="PS00623">
    <property type="entry name" value="GMC_OXRED_1"/>
    <property type="match status" value="1"/>
</dbReference>
<evidence type="ECO:0000256" key="1">
    <source>
        <dbReference type="ARBA" id="ARBA00001974"/>
    </source>
</evidence>
<keyword evidence="3 4" id="KW-0274">FAD</keyword>
<evidence type="ECO:0000259" key="6">
    <source>
        <dbReference type="PROSITE" id="PS00624"/>
    </source>
</evidence>
<dbReference type="InterPro" id="IPR036188">
    <property type="entry name" value="FAD/NAD-bd_sf"/>
</dbReference>
<feature type="binding site" evidence="3">
    <location>
        <position position="234"/>
    </location>
    <ligand>
        <name>FAD</name>
        <dbReference type="ChEBI" id="CHEBI:57692"/>
    </ligand>
</feature>
<dbReference type="Pfam" id="PF05199">
    <property type="entry name" value="GMC_oxred_C"/>
    <property type="match status" value="1"/>
</dbReference>
<dbReference type="PIRSF" id="PIRSF000137">
    <property type="entry name" value="Alcohol_oxidase"/>
    <property type="match status" value="1"/>
</dbReference>
<dbReference type="Gene3D" id="3.30.560.10">
    <property type="entry name" value="Glucose Oxidase, domain 3"/>
    <property type="match status" value="1"/>
</dbReference>
<dbReference type="Pfam" id="PF00732">
    <property type="entry name" value="GMC_oxred_N"/>
    <property type="match status" value="1"/>
</dbReference>
<proteinExistence type="inferred from homology"/>
<evidence type="ECO:0000256" key="3">
    <source>
        <dbReference type="PIRSR" id="PIRSR000137-2"/>
    </source>
</evidence>
<sequence length="605" mass="65898">MFTANAEYDVIFAGGGTTSCLVAGRLADADPSLKILILESGPHTQDDLAHTQPARYLSHLAPTSTTVSFMVANPERELRDRQTVVPCGNCVGGGSSINFMMYTRAAASDYDDWEKKFSNPGWGSKEIIPLLKKTETYEVDRGKDDVHGYSGPLRVSYGGAFTNVGKAFLEVGAGYDPKRGSLDDPNNLFECDKFGIFSPRRWIGSTDGKRSDVPHHFIYNKKHPNLTLTTGHIVSRVIFEGKRAVGVEYLPNPRVHPDAKSEILVARAKRLVVVSSGAFGSPAILERSGIGAEAVLQKSGIEQLVDLPGVGENYQDHQVIFAPYLASDDSETIDGIVRNQEADFSKWSNQWKRDGSGLMSSNALDAGVKLRPNEEELKAIGPDFRQKWEEYYVGVPDKPVMWIGPVSMFVGDPSTTPARKYFSVGYYVQHPSSLGFVHIRSADPTVAPEFETGFLKTADDFALLKWGYKRSREFARRMACYRGEYVPNHPQFAAGSAALCQGEIAPAAIGAPDLAYTEEDELAIEEYTRKFGAFVSHTLGTCAMKPREQGGVVDANLNVYGVEGLKVADLSIPPSNVAANTYSTTLAVAEKAALIIAEELGISGV</sequence>
<dbReference type="SUPFAM" id="SSF54373">
    <property type="entry name" value="FAD-linked reductases, C-terminal domain"/>
    <property type="match status" value="1"/>
</dbReference>
<dbReference type="InterPro" id="IPR012132">
    <property type="entry name" value="GMC_OxRdtase"/>
</dbReference>
<protein>
    <recommendedName>
        <fullName evidence="5 6">Glucose-methanol-choline oxidoreductase N-terminal domain-containing protein</fullName>
    </recommendedName>
</protein>
<dbReference type="PROSITE" id="PS00624">
    <property type="entry name" value="GMC_OXRED_2"/>
    <property type="match status" value="1"/>
</dbReference>
<evidence type="ECO:0000259" key="5">
    <source>
        <dbReference type="PROSITE" id="PS00623"/>
    </source>
</evidence>
<dbReference type="OrthoDB" id="269227at2759"/>
<dbReference type="STRING" id="745531.A0A0C3S6U5"/>
<comment type="similarity">
    <text evidence="2 4">Belongs to the GMC oxidoreductase family.</text>
</comment>
<feature type="binding site" evidence="3">
    <location>
        <begin position="17"/>
        <end position="18"/>
    </location>
    <ligand>
        <name>FAD</name>
        <dbReference type="ChEBI" id="CHEBI:57692"/>
    </ligand>
</feature>
<evidence type="ECO:0000256" key="4">
    <source>
        <dbReference type="RuleBase" id="RU003968"/>
    </source>
</evidence>
<dbReference type="EMBL" id="KN840519">
    <property type="protein sequence ID" value="KIP06402.1"/>
    <property type="molecule type" value="Genomic_DNA"/>
</dbReference>
<dbReference type="InterPro" id="IPR000172">
    <property type="entry name" value="GMC_OxRdtase_N"/>
</dbReference>
<dbReference type="PANTHER" id="PTHR11552">
    <property type="entry name" value="GLUCOSE-METHANOL-CHOLINE GMC OXIDOREDUCTASE"/>
    <property type="match status" value="1"/>
</dbReference>
<organism evidence="7 8">
    <name type="scientific">Phlebiopsis gigantea (strain 11061_1 CR5-6)</name>
    <name type="common">White-rot fungus</name>
    <name type="synonym">Peniophora gigantea</name>
    <dbReference type="NCBI Taxonomy" id="745531"/>
    <lineage>
        <taxon>Eukaryota</taxon>
        <taxon>Fungi</taxon>
        <taxon>Dikarya</taxon>
        <taxon>Basidiomycota</taxon>
        <taxon>Agaricomycotina</taxon>
        <taxon>Agaricomycetes</taxon>
        <taxon>Polyporales</taxon>
        <taxon>Phanerochaetaceae</taxon>
        <taxon>Phlebiopsis</taxon>
    </lineage>
</organism>
<dbReference type="Proteomes" id="UP000053257">
    <property type="component" value="Unassembled WGS sequence"/>
</dbReference>
<accession>A0A0C3S6U5</accession>
<feature type="domain" description="Glucose-methanol-choline oxidoreductase N-terminal" evidence="6">
    <location>
        <begin position="277"/>
        <end position="291"/>
    </location>
</feature>
<evidence type="ECO:0000313" key="8">
    <source>
        <dbReference type="Proteomes" id="UP000053257"/>
    </source>
</evidence>
<dbReference type="InterPro" id="IPR007867">
    <property type="entry name" value="GMC_OxRtase_C"/>
</dbReference>
<keyword evidence="4" id="KW-0285">Flavoprotein</keyword>
<dbReference type="SUPFAM" id="SSF51905">
    <property type="entry name" value="FAD/NAD(P)-binding domain"/>
    <property type="match status" value="1"/>
</dbReference>
<keyword evidence="8" id="KW-1185">Reference proteome</keyword>
<gene>
    <name evidence="7" type="ORF">PHLGIDRAFT_72751</name>
</gene>
<comment type="cofactor">
    <cofactor evidence="1 3">
        <name>FAD</name>
        <dbReference type="ChEBI" id="CHEBI:57692"/>
    </cofactor>
</comment>
<dbReference type="AlphaFoldDB" id="A0A0C3S6U5"/>
<dbReference type="GO" id="GO:0050660">
    <property type="term" value="F:flavin adenine dinucleotide binding"/>
    <property type="evidence" value="ECO:0007669"/>
    <property type="project" value="InterPro"/>
</dbReference>
<name>A0A0C3S6U5_PHLG1</name>
<feature type="domain" description="Glucose-methanol-choline oxidoreductase N-terminal" evidence="5">
    <location>
        <begin position="88"/>
        <end position="111"/>
    </location>
</feature>
<evidence type="ECO:0000256" key="2">
    <source>
        <dbReference type="ARBA" id="ARBA00010790"/>
    </source>
</evidence>
<dbReference type="Gene3D" id="3.50.50.60">
    <property type="entry name" value="FAD/NAD(P)-binding domain"/>
    <property type="match status" value="1"/>
</dbReference>